<name>A0A7R9EHV9_9NEOP</name>
<organism evidence="2">
    <name type="scientific">Timema monikensis</name>
    <dbReference type="NCBI Taxonomy" id="170555"/>
    <lineage>
        <taxon>Eukaryota</taxon>
        <taxon>Metazoa</taxon>
        <taxon>Ecdysozoa</taxon>
        <taxon>Arthropoda</taxon>
        <taxon>Hexapoda</taxon>
        <taxon>Insecta</taxon>
        <taxon>Pterygota</taxon>
        <taxon>Neoptera</taxon>
        <taxon>Polyneoptera</taxon>
        <taxon>Phasmatodea</taxon>
        <taxon>Timematodea</taxon>
        <taxon>Timematoidea</taxon>
        <taxon>Timematidae</taxon>
        <taxon>Timema</taxon>
    </lineage>
</organism>
<proteinExistence type="predicted"/>
<dbReference type="EMBL" id="OB796498">
    <property type="protein sequence ID" value="CAD7433499.1"/>
    <property type="molecule type" value="Genomic_DNA"/>
</dbReference>
<feature type="compositionally biased region" description="Polar residues" evidence="1">
    <location>
        <begin position="13"/>
        <end position="26"/>
    </location>
</feature>
<feature type="compositionally biased region" description="Pro residues" evidence="1">
    <location>
        <begin position="59"/>
        <end position="68"/>
    </location>
</feature>
<feature type="compositionally biased region" description="Basic residues" evidence="1">
    <location>
        <begin position="1"/>
        <end position="11"/>
    </location>
</feature>
<accession>A0A7R9EHV9</accession>
<gene>
    <name evidence="2" type="ORF">TMSB3V08_LOCUS10173</name>
</gene>
<sequence>MLPPKRGRRSATIHYQQVPSPESQPLHTPMSVGLKSLAGRKIGGGGVICRSAASSSAPRPSPPPPQPPRLSIIDFNQLTRGGLDQATGRARGQARGRARGEGRPRPRRRRARAVSSGTALGLGDEH</sequence>
<evidence type="ECO:0000256" key="1">
    <source>
        <dbReference type="SAM" id="MobiDB-lite"/>
    </source>
</evidence>
<dbReference type="AlphaFoldDB" id="A0A7R9EHV9"/>
<reference evidence="2" key="1">
    <citation type="submission" date="2020-11" db="EMBL/GenBank/DDBJ databases">
        <authorList>
            <person name="Tran Van P."/>
        </authorList>
    </citation>
    <scope>NUCLEOTIDE SEQUENCE</scope>
</reference>
<evidence type="ECO:0000313" key="2">
    <source>
        <dbReference type="EMBL" id="CAD7433499.1"/>
    </source>
</evidence>
<protein>
    <submittedName>
        <fullName evidence="2">Uncharacterized protein</fullName>
    </submittedName>
</protein>
<feature type="region of interest" description="Disordered" evidence="1">
    <location>
        <begin position="1"/>
        <end position="126"/>
    </location>
</feature>